<accession>A0ABD1N8R1</accession>
<evidence type="ECO:0008006" key="5">
    <source>
        <dbReference type="Google" id="ProtNLM"/>
    </source>
</evidence>
<evidence type="ECO:0000313" key="4">
    <source>
        <dbReference type="Proteomes" id="UP001603857"/>
    </source>
</evidence>
<keyword evidence="1" id="KW-1133">Transmembrane helix</keyword>
<evidence type="ECO:0000313" key="3">
    <source>
        <dbReference type="EMBL" id="KAL2344132.1"/>
    </source>
</evidence>
<dbReference type="InterPro" id="IPR036312">
    <property type="entry name" value="Bifun_inhib/LTP/seed_sf"/>
</dbReference>
<dbReference type="SUPFAM" id="SSF47699">
    <property type="entry name" value="Bifunctional inhibitor/lipid-transfer protein/seed storage 2S albumin"/>
    <property type="match status" value="1"/>
</dbReference>
<feature type="signal peptide" evidence="2">
    <location>
        <begin position="1"/>
        <end position="26"/>
    </location>
</feature>
<keyword evidence="1" id="KW-0812">Transmembrane</keyword>
<feature type="chain" id="PRO_5044876012" description="Bifunctional inhibitor/plant lipid transfer protein/seed storage helical domain-containing protein" evidence="2">
    <location>
        <begin position="27"/>
        <end position="153"/>
    </location>
</feature>
<protein>
    <recommendedName>
        <fullName evidence="5">Bifunctional inhibitor/plant lipid transfer protein/seed storage helical domain-containing protein</fullName>
    </recommendedName>
</protein>
<sequence>MASKVALSYLLLTRLFSSSYVHVGLCQQNSLDQLLPASFTGNGAFLEDAQCMQRLLPCQPYVKNPVNPSEACCGPLKDISQDDILRLPQACGIEVDLAKCNNTGGATSPAAEDGEISMPEEDTVVAAKESRSTKMIIPYGIVALLTALVFYAY</sequence>
<gene>
    <name evidence="3" type="ORF">Fmac_005417</name>
</gene>
<name>A0ABD1N8R1_9FABA</name>
<dbReference type="AlphaFoldDB" id="A0ABD1N8R1"/>
<comment type="caution">
    <text evidence="3">The sequence shown here is derived from an EMBL/GenBank/DDBJ whole genome shotgun (WGS) entry which is preliminary data.</text>
</comment>
<keyword evidence="2" id="KW-0732">Signal</keyword>
<dbReference type="Proteomes" id="UP001603857">
    <property type="component" value="Unassembled WGS sequence"/>
</dbReference>
<proteinExistence type="predicted"/>
<feature type="transmembrane region" description="Helical" evidence="1">
    <location>
        <begin position="135"/>
        <end position="152"/>
    </location>
</feature>
<organism evidence="3 4">
    <name type="scientific">Flemingia macrophylla</name>
    <dbReference type="NCBI Taxonomy" id="520843"/>
    <lineage>
        <taxon>Eukaryota</taxon>
        <taxon>Viridiplantae</taxon>
        <taxon>Streptophyta</taxon>
        <taxon>Embryophyta</taxon>
        <taxon>Tracheophyta</taxon>
        <taxon>Spermatophyta</taxon>
        <taxon>Magnoliopsida</taxon>
        <taxon>eudicotyledons</taxon>
        <taxon>Gunneridae</taxon>
        <taxon>Pentapetalae</taxon>
        <taxon>rosids</taxon>
        <taxon>fabids</taxon>
        <taxon>Fabales</taxon>
        <taxon>Fabaceae</taxon>
        <taxon>Papilionoideae</taxon>
        <taxon>50 kb inversion clade</taxon>
        <taxon>NPAAA clade</taxon>
        <taxon>indigoferoid/millettioid clade</taxon>
        <taxon>Phaseoleae</taxon>
        <taxon>Flemingia</taxon>
    </lineage>
</organism>
<reference evidence="3 4" key="1">
    <citation type="submission" date="2024-08" db="EMBL/GenBank/DDBJ databases">
        <title>Insights into the chromosomal genome structure of Flemingia macrophylla.</title>
        <authorList>
            <person name="Ding Y."/>
            <person name="Zhao Y."/>
            <person name="Bi W."/>
            <person name="Wu M."/>
            <person name="Zhao G."/>
            <person name="Gong Y."/>
            <person name="Li W."/>
            <person name="Zhang P."/>
        </authorList>
    </citation>
    <scope>NUCLEOTIDE SEQUENCE [LARGE SCALE GENOMIC DNA]</scope>
    <source>
        <strain evidence="3">DYQJB</strain>
        <tissue evidence="3">Leaf</tissue>
    </source>
</reference>
<dbReference type="CDD" id="cd00010">
    <property type="entry name" value="AAI_LTSS"/>
    <property type="match status" value="1"/>
</dbReference>
<keyword evidence="4" id="KW-1185">Reference proteome</keyword>
<evidence type="ECO:0000256" key="2">
    <source>
        <dbReference type="SAM" id="SignalP"/>
    </source>
</evidence>
<keyword evidence="1" id="KW-0472">Membrane</keyword>
<evidence type="ECO:0000256" key="1">
    <source>
        <dbReference type="SAM" id="Phobius"/>
    </source>
</evidence>
<dbReference type="EMBL" id="JBGMDY010000002">
    <property type="protein sequence ID" value="KAL2344132.1"/>
    <property type="molecule type" value="Genomic_DNA"/>
</dbReference>